<proteinExistence type="predicted"/>
<name>A0A2G9FZY1_9LAMI</name>
<comment type="caution">
    <text evidence="1">The sequence shown here is derived from an EMBL/GenBank/DDBJ whole genome shotgun (WGS) entry which is preliminary data.</text>
</comment>
<dbReference type="PANTHER" id="PTHR35304">
    <property type="entry name" value="OS05G0120300 PROTEIN-RELATED"/>
    <property type="match status" value="1"/>
</dbReference>
<organism evidence="1 2">
    <name type="scientific">Handroanthus impetiginosus</name>
    <dbReference type="NCBI Taxonomy" id="429701"/>
    <lineage>
        <taxon>Eukaryota</taxon>
        <taxon>Viridiplantae</taxon>
        <taxon>Streptophyta</taxon>
        <taxon>Embryophyta</taxon>
        <taxon>Tracheophyta</taxon>
        <taxon>Spermatophyta</taxon>
        <taxon>Magnoliopsida</taxon>
        <taxon>eudicotyledons</taxon>
        <taxon>Gunneridae</taxon>
        <taxon>Pentapetalae</taxon>
        <taxon>asterids</taxon>
        <taxon>lamiids</taxon>
        <taxon>Lamiales</taxon>
        <taxon>Bignoniaceae</taxon>
        <taxon>Crescentiina</taxon>
        <taxon>Tabebuia alliance</taxon>
        <taxon>Handroanthus</taxon>
    </lineage>
</organism>
<dbReference type="Proteomes" id="UP000231279">
    <property type="component" value="Unassembled WGS sequence"/>
</dbReference>
<accession>A0A2G9FZY1</accession>
<dbReference type="AlphaFoldDB" id="A0A2G9FZY1"/>
<dbReference type="PANTHER" id="PTHR35304:SF1">
    <property type="entry name" value="OS05G0120300 PROTEIN"/>
    <property type="match status" value="1"/>
</dbReference>
<gene>
    <name evidence="1" type="ORF">CDL12_28917</name>
</gene>
<dbReference type="EMBL" id="NKXS01008256">
    <property type="protein sequence ID" value="PIM98600.1"/>
    <property type="molecule type" value="Genomic_DNA"/>
</dbReference>
<sequence length="132" mass="15043">MANNYVNDVASTPARPAHFKVYKWLESDAKFGNWMSSDDLRTAADRRSSFMSNFRPARVTDSSLSHRQLFLNSYTFSREGDHTMVKCLAKVKDKLAAEKRERSSGRGGEKKITESIFLRIMLSCVVKLDVDD</sequence>
<protein>
    <submittedName>
        <fullName evidence="1">Uncharacterized protein</fullName>
    </submittedName>
</protein>
<reference evidence="2" key="1">
    <citation type="journal article" date="2018" name="Gigascience">
        <title>Genome assembly of the Pink Ipe (Handroanthus impetiginosus, Bignoniaceae), a highly valued, ecologically keystone Neotropical timber forest tree.</title>
        <authorList>
            <person name="Silva-Junior O.B."/>
            <person name="Grattapaglia D."/>
            <person name="Novaes E."/>
            <person name="Collevatti R.G."/>
        </authorList>
    </citation>
    <scope>NUCLEOTIDE SEQUENCE [LARGE SCALE GENOMIC DNA]</scope>
    <source>
        <strain evidence="2">cv. UFG-1</strain>
    </source>
</reference>
<keyword evidence="2" id="KW-1185">Reference proteome</keyword>
<evidence type="ECO:0000313" key="1">
    <source>
        <dbReference type="EMBL" id="PIM98600.1"/>
    </source>
</evidence>
<evidence type="ECO:0000313" key="2">
    <source>
        <dbReference type="Proteomes" id="UP000231279"/>
    </source>
</evidence>